<evidence type="ECO:0000313" key="6">
    <source>
        <dbReference type="Proteomes" id="UP000667802"/>
    </source>
</evidence>
<evidence type="ECO:0000256" key="2">
    <source>
        <dbReference type="PROSITE-ProRule" id="PRU00169"/>
    </source>
</evidence>
<dbReference type="GO" id="GO:0000160">
    <property type="term" value="P:phosphorelay signal transduction system"/>
    <property type="evidence" value="ECO:0007669"/>
    <property type="project" value="InterPro"/>
</dbReference>
<dbReference type="GO" id="GO:0006355">
    <property type="term" value="P:regulation of DNA-templated transcription"/>
    <property type="evidence" value="ECO:0007669"/>
    <property type="project" value="InterPro"/>
</dbReference>
<reference evidence="6" key="1">
    <citation type="journal article" date="2021" name="Science">
        <title>Hunting the eagle killer: A cyanobacterial neurotoxin causes vacuolar myelinopathy.</title>
        <authorList>
            <person name="Breinlinger S."/>
            <person name="Phillips T.J."/>
            <person name="Haram B.N."/>
            <person name="Mares J."/>
            <person name="Martinez Yerena J.A."/>
            <person name="Hrouzek P."/>
            <person name="Sobotka R."/>
            <person name="Henderson W.M."/>
            <person name="Schmieder P."/>
            <person name="Williams S.M."/>
            <person name="Lauderdale J.D."/>
            <person name="Wilde H.D."/>
            <person name="Gerrin W."/>
            <person name="Kust A."/>
            <person name="Washington J.W."/>
            <person name="Wagner C."/>
            <person name="Geier B."/>
            <person name="Liebeke M."/>
            <person name="Enke H."/>
            <person name="Niedermeyer T.H.J."/>
            <person name="Wilde S.B."/>
        </authorList>
    </citation>
    <scope>NUCLEOTIDE SEQUENCE [LARGE SCALE GENOMIC DNA]</scope>
    <source>
        <strain evidence="6">Thurmond2011</strain>
    </source>
</reference>
<dbReference type="InterPro" id="IPR001789">
    <property type="entry name" value="Sig_transdc_resp-reg_receiver"/>
</dbReference>
<evidence type="ECO:0000259" key="4">
    <source>
        <dbReference type="PROSITE" id="PS50110"/>
    </source>
</evidence>
<evidence type="ECO:0000256" key="1">
    <source>
        <dbReference type="ARBA" id="ARBA00023125"/>
    </source>
</evidence>
<sequence>MIRVLVVAASPVLRVGLSAMLTANPKLTLISSVPDLDSLETESIESQPDVVLLDLSTNFQQSVWEKLLYLQQQQYSAPFIVITDEIDNIDIETALRSGVQGILPETSTESEILAAVEAVAFGLVVLHPDVLEYLLPLKESSLNRKVLTNPVQALTPREIEVLQMLGSGLGNKAIAKKLNISEHTVKFHISSIFQKLGVSTRTEAATVGVRLGLIML</sequence>
<organism evidence="5 6">
    <name type="scientific">Aetokthonos hydrillicola Thurmond2011</name>
    <dbReference type="NCBI Taxonomy" id="2712845"/>
    <lineage>
        <taxon>Bacteria</taxon>
        <taxon>Bacillati</taxon>
        <taxon>Cyanobacteriota</taxon>
        <taxon>Cyanophyceae</taxon>
        <taxon>Nostocales</taxon>
        <taxon>Hapalosiphonaceae</taxon>
        <taxon>Aetokthonos</taxon>
    </lineage>
</organism>
<dbReference type="PROSITE" id="PS50043">
    <property type="entry name" value="HTH_LUXR_2"/>
    <property type="match status" value="1"/>
</dbReference>
<evidence type="ECO:0000259" key="3">
    <source>
        <dbReference type="PROSITE" id="PS50043"/>
    </source>
</evidence>
<dbReference type="RefSeq" id="WP_208352763.1">
    <property type="nucleotide sequence ID" value="NZ_JAALHA020000017.1"/>
</dbReference>
<dbReference type="Pfam" id="PF00196">
    <property type="entry name" value="GerE"/>
    <property type="match status" value="1"/>
</dbReference>
<dbReference type="SUPFAM" id="SSF46894">
    <property type="entry name" value="C-terminal effector domain of the bipartite response regulators"/>
    <property type="match status" value="1"/>
</dbReference>
<protein>
    <submittedName>
        <fullName evidence="5">Response regulator transcription factor</fullName>
    </submittedName>
</protein>
<keyword evidence="2" id="KW-0597">Phosphoprotein</keyword>
<accession>A0AAP5MAR3</accession>
<dbReference type="SMART" id="SM00421">
    <property type="entry name" value="HTH_LUXR"/>
    <property type="match status" value="1"/>
</dbReference>
<keyword evidence="6" id="KW-1185">Reference proteome</keyword>
<dbReference type="Gene3D" id="3.40.50.2300">
    <property type="match status" value="1"/>
</dbReference>
<feature type="domain" description="HTH luxR-type" evidence="3">
    <location>
        <begin position="147"/>
        <end position="212"/>
    </location>
</feature>
<dbReference type="GO" id="GO:0003677">
    <property type="term" value="F:DNA binding"/>
    <property type="evidence" value="ECO:0007669"/>
    <property type="project" value="UniProtKB-KW"/>
</dbReference>
<dbReference type="InterPro" id="IPR011006">
    <property type="entry name" value="CheY-like_superfamily"/>
</dbReference>
<dbReference type="InterPro" id="IPR000792">
    <property type="entry name" value="Tscrpt_reg_LuxR_C"/>
</dbReference>
<dbReference type="PROSITE" id="PS00622">
    <property type="entry name" value="HTH_LUXR_1"/>
    <property type="match status" value="1"/>
</dbReference>
<gene>
    <name evidence="5" type="ORF">G7B40_028135</name>
</gene>
<dbReference type="SUPFAM" id="SSF52172">
    <property type="entry name" value="CheY-like"/>
    <property type="match status" value="1"/>
</dbReference>
<dbReference type="AlphaFoldDB" id="A0AAP5MAR3"/>
<keyword evidence="1" id="KW-0238">DNA-binding</keyword>
<dbReference type="PROSITE" id="PS50110">
    <property type="entry name" value="RESPONSE_REGULATORY"/>
    <property type="match status" value="1"/>
</dbReference>
<dbReference type="PRINTS" id="PR00038">
    <property type="entry name" value="HTHLUXR"/>
</dbReference>
<comment type="caution">
    <text evidence="5">The sequence shown here is derived from an EMBL/GenBank/DDBJ whole genome shotgun (WGS) entry which is preliminary data.</text>
</comment>
<dbReference type="CDD" id="cd06170">
    <property type="entry name" value="LuxR_C_like"/>
    <property type="match status" value="1"/>
</dbReference>
<dbReference type="EMBL" id="JAALHA020000017">
    <property type="protein sequence ID" value="MDR9898400.1"/>
    <property type="molecule type" value="Genomic_DNA"/>
</dbReference>
<feature type="domain" description="Response regulatory" evidence="4">
    <location>
        <begin position="3"/>
        <end position="120"/>
    </location>
</feature>
<feature type="modified residue" description="4-aspartylphosphate" evidence="2">
    <location>
        <position position="54"/>
    </location>
</feature>
<dbReference type="Proteomes" id="UP000667802">
    <property type="component" value="Unassembled WGS sequence"/>
</dbReference>
<dbReference type="InterPro" id="IPR051015">
    <property type="entry name" value="EvgA-like"/>
</dbReference>
<proteinExistence type="predicted"/>
<dbReference type="InterPro" id="IPR016032">
    <property type="entry name" value="Sig_transdc_resp-reg_C-effctor"/>
</dbReference>
<dbReference type="PANTHER" id="PTHR45566">
    <property type="entry name" value="HTH-TYPE TRANSCRIPTIONAL REGULATOR YHJB-RELATED"/>
    <property type="match status" value="1"/>
</dbReference>
<dbReference type="PANTHER" id="PTHR45566:SF2">
    <property type="entry name" value="NARL SUBFAMILY"/>
    <property type="match status" value="1"/>
</dbReference>
<evidence type="ECO:0000313" key="5">
    <source>
        <dbReference type="EMBL" id="MDR9898400.1"/>
    </source>
</evidence>
<name>A0AAP5MAR3_9CYAN</name>